<dbReference type="GO" id="GO:0071949">
    <property type="term" value="F:FAD binding"/>
    <property type="evidence" value="ECO:0007669"/>
    <property type="project" value="InterPro"/>
</dbReference>
<dbReference type="Gene3D" id="3.50.50.60">
    <property type="entry name" value="FAD/NAD(P)-binding domain"/>
    <property type="match status" value="1"/>
</dbReference>
<dbReference type="InterPro" id="IPR002938">
    <property type="entry name" value="FAD-bd"/>
</dbReference>
<keyword evidence="6" id="KW-1185">Reference proteome</keyword>
<evidence type="ECO:0000313" key="6">
    <source>
        <dbReference type="Proteomes" id="UP001251528"/>
    </source>
</evidence>
<dbReference type="PRINTS" id="PR00420">
    <property type="entry name" value="RNGMNOXGNASE"/>
</dbReference>
<dbReference type="AlphaFoldDB" id="A0AAJ0CWP4"/>
<organism evidence="5 6">
    <name type="scientific">Conoideocrella luteorostrata</name>
    <dbReference type="NCBI Taxonomy" id="1105319"/>
    <lineage>
        <taxon>Eukaryota</taxon>
        <taxon>Fungi</taxon>
        <taxon>Dikarya</taxon>
        <taxon>Ascomycota</taxon>
        <taxon>Pezizomycotina</taxon>
        <taxon>Sordariomycetes</taxon>
        <taxon>Hypocreomycetidae</taxon>
        <taxon>Hypocreales</taxon>
        <taxon>Clavicipitaceae</taxon>
        <taxon>Conoideocrella</taxon>
    </lineage>
</organism>
<dbReference type="InterPro" id="IPR036188">
    <property type="entry name" value="FAD/NAD-bd_sf"/>
</dbReference>
<dbReference type="EMBL" id="JASWJB010000040">
    <property type="protein sequence ID" value="KAK2606460.1"/>
    <property type="molecule type" value="Genomic_DNA"/>
</dbReference>
<proteinExistence type="predicted"/>
<comment type="caution">
    <text evidence="5">The sequence shown here is derived from an EMBL/GenBank/DDBJ whole genome shotgun (WGS) entry which is preliminary data.</text>
</comment>
<dbReference type="PANTHER" id="PTHR46865">
    <property type="entry name" value="OXIDOREDUCTASE-RELATED"/>
    <property type="match status" value="1"/>
</dbReference>
<feature type="domain" description="FAD-binding" evidence="4">
    <location>
        <begin position="10"/>
        <end position="324"/>
    </location>
</feature>
<dbReference type="PANTHER" id="PTHR46865:SF7">
    <property type="entry name" value="MONOOXYGENASE, PUTATIVE (AFU_ORTHOLOGUE AFUA_8G07040)-RELATED"/>
    <property type="match status" value="1"/>
</dbReference>
<dbReference type="Gene3D" id="3.30.9.10">
    <property type="entry name" value="D-Amino Acid Oxidase, subunit A, domain 2"/>
    <property type="match status" value="1"/>
</dbReference>
<dbReference type="Proteomes" id="UP001251528">
    <property type="component" value="Unassembled WGS sequence"/>
</dbReference>
<name>A0AAJ0CWP4_9HYPO</name>
<protein>
    <recommendedName>
        <fullName evidence="4">FAD-binding domain-containing protein</fullName>
    </recommendedName>
</protein>
<dbReference type="Pfam" id="PF01494">
    <property type="entry name" value="FAD_binding_3"/>
    <property type="match status" value="1"/>
</dbReference>
<accession>A0AAJ0CWP4</accession>
<evidence type="ECO:0000256" key="2">
    <source>
        <dbReference type="ARBA" id="ARBA00022827"/>
    </source>
</evidence>
<sequence>MGSLDKKPLQILISGAGIAGPALAFWLSRLGHACTVIERCSSLRAHGQQIDIRLLGLETVKRMGILDDIRARTVCQPGVQFVDSDGNPFALFPPFKQGFVTDFEIMRGDLCKLLVEKTKDTTNYEFGLTVTAFENKSDCVNVTFSDDSTRSYDMVVAADGQGSKLREMLLRDEDPLFNSSRNLGVNIAYFTISRKPEDVDLATVYITSGQRAIMTRFHSETHGQGYLYTMARADQMALALKQGISKQKELFAEIFQGAGWQSGRLVNEMLESTDFHAQSSTQIQTKSWSKGRVVLIGDAGYSPTSFTGMGTTLALVGATILAGEISQSPDDLERAIASYENIYRPYVERAQKIPMGIPGVMHPKKDWIVKILQFFLRIVTLLKLERVLQTYVFRKDGWELPSYPKLKA</sequence>
<dbReference type="InterPro" id="IPR051704">
    <property type="entry name" value="FAD_aromatic-hydroxylase"/>
</dbReference>
<evidence type="ECO:0000259" key="4">
    <source>
        <dbReference type="Pfam" id="PF01494"/>
    </source>
</evidence>
<evidence type="ECO:0000256" key="1">
    <source>
        <dbReference type="ARBA" id="ARBA00022630"/>
    </source>
</evidence>
<dbReference type="SUPFAM" id="SSF51905">
    <property type="entry name" value="FAD/NAD(P)-binding domain"/>
    <property type="match status" value="1"/>
</dbReference>
<keyword evidence="3" id="KW-0560">Oxidoreductase</keyword>
<dbReference type="GO" id="GO:0016491">
    <property type="term" value="F:oxidoreductase activity"/>
    <property type="evidence" value="ECO:0007669"/>
    <property type="project" value="UniProtKB-KW"/>
</dbReference>
<keyword evidence="2" id="KW-0274">FAD</keyword>
<evidence type="ECO:0000256" key="3">
    <source>
        <dbReference type="ARBA" id="ARBA00023002"/>
    </source>
</evidence>
<reference evidence="5" key="1">
    <citation type="submission" date="2023-06" db="EMBL/GenBank/DDBJ databases">
        <title>Conoideocrella luteorostrata (Hypocreales: Clavicipitaceae), a potential biocontrol fungus for elongate hemlock scale in United States Christmas tree production areas.</title>
        <authorList>
            <person name="Barrett H."/>
            <person name="Lovett B."/>
            <person name="Macias A.M."/>
            <person name="Stajich J.E."/>
            <person name="Kasson M.T."/>
        </authorList>
    </citation>
    <scope>NUCLEOTIDE SEQUENCE</scope>
    <source>
        <strain evidence="5">ARSEF 14590</strain>
    </source>
</reference>
<keyword evidence="1" id="KW-0285">Flavoprotein</keyword>
<gene>
    <name evidence="5" type="ORF">QQS21_003153</name>
</gene>
<evidence type="ECO:0000313" key="5">
    <source>
        <dbReference type="EMBL" id="KAK2606460.1"/>
    </source>
</evidence>